<organism evidence="2 3">
    <name type="scientific">Clostridium thermobutyricum DSM 4928</name>
    <dbReference type="NCBI Taxonomy" id="1121339"/>
    <lineage>
        <taxon>Bacteria</taxon>
        <taxon>Bacillati</taxon>
        <taxon>Bacillota</taxon>
        <taxon>Clostridia</taxon>
        <taxon>Eubacteriales</taxon>
        <taxon>Clostridiaceae</taxon>
        <taxon>Clostridium</taxon>
    </lineage>
</organism>
<dbReference type="OrthoDB" id="1917148at2"/>
<evidence type="ECO:0000313" key="3">
    <source>
        <dbReference type="Proteomes" id="UP000191448"/>
    </source>
</evidence>
<dbReference type="SUPFAM" id="SSF54060">
    <property type="entry name" value="His-Me finger endonucleases"/>
    <property type="match status" value="1"/>
</dbReference>
<dbReference type="Pfam" id="PF13392">
    <property type="entry name" value="HNH_3"/>
    <property type="match status" value="1"/>
</dbReference>
<feature type="domain" description="HNH nuclease" evidence="1">
    <location>
        <begin position="75"/>
        <end position="101"/>
    </location>
</feature>
<protein>
    <submittedName>
        <fullName evidence="2">AP2 domain protein</fullName>
    </submittedName>
</protein>
<evidence type="ECO:0000313" key="2">
    <source>
        <dbReference type="EMBL" id="OPX47818.1"/>
    </source>
</evidence>
<accession>A0A1V4SWU5</accession>
<dbReference type="AlphaFoldDB" id="A0A1V4SWU5"/>
<dbReference type="InterPro" id="IPR003615">
    <property type="entry name" value="HNH_nuc"/>
</dbReference>
<dbReference type="InterPro" id="IPR016177">
    <property type="entry name" value="DNA-bd_dom_sf"/>
</dbReference>
<dbReference type="EMBL" id="LTAY01000037">
    <property type="protein sequence ID" value="OPX47818.1"/>
    <property type="molecule type" value="Genomic_DNA"/>
</dbReference>
<dbReference type="SUPFAM" id="SSF54171">
    <property type="entry name" value="DNA-binding domain"/>
    <property type="match status" value="1"/>
</dbReference>
<dbReference type="Proteomes" id="UP000191448">
    <property type="component" value="Unassembled WGS sequence"/>
</dbReference>
<name>A0A1V4SWU5_9CLOT</name>
<dbReference type="GO" id="GO:0003677">
    <property type="term" value="F:DNA binding"/>
    <property type="evidence" value="ECO:0007669"/>
    <property type="project" value="InterPro"/>
</dbReference>
<reference evidence="2 3" key="1">
    <citation type="submission" date="2016-02" db="EMBL/GenBank/DDBJ databases">
        <title>Genome sequence of Clostridium thermobutyricum DSM 4928.</title>
        <authorList>
            <person name="Poehlein A."/>
            <person name="Daniel R."/>
        </authorList>
    </citation>
    <scope>NUCLEOTIDE SEQUENCE [LARGE SCALE GENOMIC DNA]</scope>
    <source>
        <strain evidence="2 3">DSM 4928</strain>
    </source>
</reference>
<dbReference type="Gene3D" id="3.90.75.20">
    <property type="match status" value="1"/>
</dbReference>
<dbReference type="InterPro" id="IPR044925">
    <property type="entry name" value="His-Me_finger_sf"/>
</dbReference>
<comment type="caution">
    <text evidence="2">The sequence shown here is derived from an EMBL/GenBank/DDBJ whole genome shotgun (WGS) entry which is preliminary data.</text>
</comment>
<proteinExistence type="predicted"/>
<gene>
    <name evidence="2" type="ORF">CLTHE_13890</name>
</gene>
<sequence>MKNTYIIKENKAKLIIYSNKYGIIEVIIDADDINKMKDIKWHYQKNKESAYICGRINGKLVRLHRYLLDVTDSSVIIDHIDRNTLNNCKSNLRLATYQENSFNKSIRCDNKSGYSGVRFLKTTGKWVARIKLNKRLVHLGYFYDKKEAILNRQIAEEKLFKEFSTVNKYITDDIKLIEKAWMNLEKRLQGII</sequence>
<evidence type="ECO:0000259" key="1">
    <source>
        <dbReference type="Pfam" id="PF13392"/>
    </source>
</evidence>
<dbReference type="RefSeq" id="WP_080022607.1">
    <property type="nucleotide sequence ID" value="NZ_LTAY01000037.1"/>
</dbReference>